<dbReference type="InterPro" id="IPR011089">
    <property type="entry name" value="GmrSD_C"/>
</dbReference>
<dbReference type="EMBL" id="MAQA01000003">
    <property type="protein sequence ID" value="OCI32812.1"/>
    <property type="molecule type" value="Genomic_DNA"/>
</dbReference>
<organism evidence="2 3">
    <name type="scientific">Oerskovia enterophila</name>
    <dbReference type="NCBI Taxonomy" id="43678"/>
    <lineage>
        <taxon>Bacteria</taxon>
        <taxon>Bacillati</taxon>
        <taxon>Actinomycetota</taxon>
        <taxon>Actinomycetes</taxon>
        <taxon>Micrococcales</taxon>
        <taxon>Cellulomonadaceae</taxon>
        <taxon>Oerskovia</taxon>
    </lineage>
</organism>
<dbReference type="Pfam" id="PF07510">
    <property type="entry name" value="GmrSD_C"/>
    <property type="match status" value="1"/>
</dbReference>
<dbReference type="PANTHER" id="PTHR24094">
    <property type="entry name" value="SECRETED PROTEIN"/>
    <property type="match status" value="1"/>
</dbReference>
<name>A0ABX2Y9B7_9CELL</name>
<feature type="domain" description="GmrSD restriction endonucleases C-terminal" evidence="1">
    <location>
        <begin position="114"/>
        <end position="246"/>
    </location>
</feature>
<dbReference type="PANTHER" id="PTHR24094:SF15">
    <property type="entry name" value="AMP-DEPENDENT SYNTHETASE_LIGASE DOMAIN-CONTAINING PROTEIN-RELATED"/>
    <property type="match status" value="1"/>
</dbReference>
<sequence>MRQRIFSTLFALLAIFIVMNVTGIWPQFYDGLRQSVDYATSKEGRDLFESGLENAGEVPGVQAPAPSAPAGADHLAARATLETLTVKGKAAKTGYTREQFGPAWSDVDRNGCDTRNGILARDLVDETFKPGTNDCVVLTGTLPYEPYKGGTNVAFERGSKDNGLDAEHIVALGNAWISGAQQLDQATRTAFANDPLNLVMVDPGQNRAKGDRNAAYRCDYVSRQIEVKAKYSLAVTQPEKDAMTKVLDSCR</sequence>
<accession>A0ABX2Y9B7</accession>
<evidence type="ECO:0000259" key="1">
    <source>
        <dbReference type="Pfam" id="PF07510"/>
    </source>
</evidence>
<evidence type="ECO:0000313" key="3">
    <source>
        <dbReference type="Proteomes" id="UP000093412"/>
    </source>
</evidence>
<dbReference type="RefSeq" id="WP_068623980.1">
    <property type="nucleotide sequence ID" value="NZ_MAQA01000003.1"/>
</dbReference>
<reference evidence="2 3" key="1">
    <citation type="submission" date="2016-06" db="EMBL/GenBank/DDBJ databases">
        <title>Genome sequence of Oerskovia enterophila DSM 43852.</title>
        <authorList>
            <person name="Poehlein A."/>
            <person name="Jag V."/>
            <person name="Bengelsdorf F.R."/>
            <person name="Daniel R."/>
            <person name="Duerre P."/>
        </authorList>
    </citation>
    <scope>NUCLEOTIDE SEQUENCE [LARGE SCALE GENOMIC DNA]</scope>
    <source>
        <strain evidence="2 3">DSM 43852</strain>
    </source>
</reference>
<comment type="caution">
    <text evidence="2">The sequence shown here is derived from an EMBL/GenBank/DDBJ whole genome shotgun (WGS) entry which is preliminary data.</text>
</comment>
<dbReference type="Proteomes" id="UP000093412">
    <property type="component" value="Unassembled WGS sequence"/>
</dbReference>
<gene>
    <name evidence="2" type="ORF">OERS_04040</name>
</gene>
<evidence type="ECO:0000313" key="2">
    <source>
        <dbReference type="EMBL" id="OCI32812.1"/>
    </source>
</evidence>
<protein>
    <recommendedName>
        <fullName evidence="1">GmrSD restriction endonucleases C-terminal domain-containing protein</fullName>
    </recommendedName>
</protein>
<keyword evidence="3" id="KW-1185">Reference proteome</keyword>
<proteinExistence type="predicted"/>